<dbReference type="CDD" id="cd11558">
    <property type="entry name" value="W2_eIF2B_epsilon"/>
    <property type="match status" value="1"/>
</dbReference>
<feature type="domain" description="W2" evidence="7">
    <location>
        <begin position="434"/>
        <end position="481"/>
    </location>
</feature>
<evidence type="ECO:0000256" key="3">
    <source>
        <dbReference type="ARBA" id="ARBA00022490"/>
    </source>
</evidence>
<dbReference type="InterPro" id="IPR051956">
    <property type="entry name" value="eIF2B_epsilon"/>
</dbReference>
<dbReference type="Pfam" id="PF25084">
    <property type="entry name" value="LbH_EIF2B"/>
    <property type="match status" value="1"/>
</dbReference>
<comment type="subcellular location">
    <subcellularLocation>
        <location evidence="1">Cytoplasm</location>
        <location evidence="1">Cytosol</location>
    </subcellularLocation>
</comment>
<dbReference type="InterPro" id="IPR011004">
    <property type="entry name" value="Trimer_LpxA-like_sf"/>
</dbReference>
<dbReference type="GO" id="GO:0005851">
    <property type="term" value="C:eukaryotic translation initiation factor 2B complex"/>
    <property type="evidence" value="ECO:0007669"/>
    <property type="project" value="TreeGrafter"/>
</dbReference>
<dbReference type="SUPFAM" id="SSF51161">
    <property type="entry name" value="Trimeric LpxA-like enzymes"/>
    <property type="match status" value="1"/>
</dbReference>
<evidence type="ECO:0000256" key="5">
    <source>
        <dbReference type="ARBA" id="ARBA00022917"/>
    </source>
</evidence>
<evidence type="ECO:0000313" key="9">
    <source>
        <dbReference type="Proteomes" id="UP001162156"/>
    </source>
</evidence>
<gene>
    <name evidence="8" type="ORF">NQ314_002974</name>
</gene>
<evidence type="ECO:0000259" key="7">
    <source>
        <dbReference type="PROSITE" id="PS51363"/>
    </source>
</evidence>
<name>A0AAV8ZPT1_9CUCU</name>
<dbReference type="InterPro" id="IPR003307">
    <property type="entry name" value="W2_domain"/>
</dbReference>
<accession>A0AAV8ZPT1</accession>
<keyword evidence="4" id="KW-0396">Initiation factor</keyword>
<comment type="similarity">
    <text evidence="2">Belongs to the eIF-2B gamma/epsilon subunits family.</text>
</comment>
<comment type="subunit">
    <text evidence="6">Component of the translation initiation factor 2B (eIF2B) complex which is a heterodecamer of two sets of five different subunits: alpha, beta, gamma, delta and epsilon. Subunits alpha, beta and delta comprise a regulatory subcomplex and subunits epsilon and gamma comprise a catalytic subcomplex. Within the complex, the hexameric regulatory complex resides at the center, with the two heterodimeric catalytic subcomplexes bound on opposite sides.</text>
</comment>
<dbReference type="GO" id="GO:0031369">
    <property type="term" value="F:translation initiation factor binding"/>
    <property type="evidence" value="ECO:0007669"/>
    <property type="project" value="InterPro"/>
</dbReference>
<dbReference type="GO" id="GO:0003743">
    <property type="term" value="F:translation initiation factor activity"/>
    <property type="evidence" value="ECO:0007669"/>
    <property type="project" value="TreeGrafter"/>
</dbReference>
<evidence type="ECO:0000256" key="4">
    <source>
        <dbReference type="ARBA" id="ARBA00022540"/>
    </source>
</evidence>
<evidence type="ECO:0000256" key="6">
    <source>
        <dbReference type="ARBA" id="ARBA00046432"/>
    </source>
</evidence>
<keyword evidence="5" id="KW-0648">Protein biosynthesis</keyword>
<sequence>MASNNKEIIRKENAIQAIVIADTFGNEFVPISDDIPHVSTYKSVKNSEGWTLTMKVNIIVSESSRSFGDCLRDLDAKGLLRGDFVLLEPGTISNIQLLPLMRKHNDITKHDKGAAMTLIYQEAGIGHISRSTQEDILIAINSQKRVLFHKKLRKDEERKIEFPLEIFLENPSVSLLHNIKDTHIAICSSSVLPLFSDNFDFQTKDDFIRGLLMNEEILGSTVYCHILKGSQFGGAVTNWRMYQAISRELNNKWIYPLVPSIKRNKVLKKDVVIGDGTKVADSALLQRTILGDNISVGNNVKIDNSFVFSNTKIEDNVIITHSVIGPNCVIKSMSKVTAGSILGKGCVIEKDTFIENTLLQATEPETCEDHDKLGSKAYRLKLDEDDEEDKSVTVLTRKMSRLHIQEDDCESECDIDGFSDSDEDGLSYTQSPVPDDTKLFFTEVIDSLTRGFEDNLLCDNLILEINSSRYAYNVTVKEVIC</sequence>
<keyword evidence="3" id="KW-0963">Cytoplasm</keyword>
<evidence type="ECO:0000256" key="2">
    <source>
        <dbReference type="ARBA" id="ARBA00007878"/>
    </source>
</evidence>
<dbReference type="PROSITE" id="PS51363">
    <property type="entry name" value="W2"/>
    <property type="match status" value="1"/>
</dbReference>
<evidence type="ECO:0000313" key="8">
    <source>
        <dbReference type="EMBL" id="KAJ8967247.1"/>
    </source>
</evidence>
<proteinExistence type="inferred from homology"/>
<dbReference type="PANTHER" id="PTHR45887">
    <property type="entry name" value="TRANSLATION INITIATION FACTOR EIF-2B SUBUNIT EPSILON"/>
    <property type="match status" value="1"/>
</dbReference>
<dbReference type="InterPro" id="IPR044123">
    <property type="entry name" value="W2_eIF2B_epsilon"/>
</dbReference>
<protein>
    <recommendedName>
        <fullName evidence="7">W2 domain-containing protein</fullName>
    </recommendedName>
</protein>
<dbReference type="Gene3D" id="1.25.40.180">
    <property type="match status" value="1"/>
</dbReference>
<dbReference type="AlphaFoldDB" id="A0AAV8ZPT1"/>
<dbReference type="Proteomes" id="UP001162156">
    <property type="component" value="Unassembled WGS sequence"/>
</dbReference>
<comment type="caution">
    <text evidence="8">The sequence shown here is derived from an EMBL/GenBank/DDBJ whole genome shotgun (WGS) entry which is preliminary data.</text>
</comment>
<dbReference type="Gene3D" id="2.160.10.10">
    <property type="entry name" value="Hexapeptide repeat proteins"/>
    <property type="match status" value="1"/>
</dbReference>
<reference evidence="8" key="1">
    <citation type="journal article" date="2023" name="Insect Mol. Biol.">
        <title>Genome sequencing provides insights into the evolution of gene families encoding plant cell wall-degrading enzymes in longhorned beetles.</title>
        <authorList>
            <person name="Shin N.R."/>
            <person name="Okamura Y."/>
            <person name="Kirsch R."/>
            <person name="Pauchet Y."/>
        </authorList>
    </citation>
    <scope>NUCLEOTIDE SEQUENCE</scope>
    <source>
        <strain evidence="8">RBIC_L_NR</strain>
    </source>
</reference>
<dbReference type="CDD" id="cd03356">
    <property type="entry name" value="LbH_G1P_AT_C_like"/>
    <property type="match status" value="1"/>
</dbReference>
<dbReference type="SUPFAM" id="SSF53448">
    <property type="entry name" value="Nucleotide-diphospho-sugar transferases"/>
    <property type="match status" value="1"/>
</dbReference>
<evidence type="ECO:0000256" key="1">
    <source>
        <dbReference type="ARBA" id="ARBA00004514"/>
    </source>
</evidence>
<dbReference type="InterPro" id="IPR029044">
    <property type="entry name" value="Nucleotide-diphossugar_trans"/>
</dbReference>
<dbReference type="GO" id="GO:0005085">
    <property type="term" value="F:guanyl-nucleotide exchange factor activity"/>
    <property type="evidence" value="ECO:0007669"/>
    <property type="project" value="InterPro"/>
</dbReference>
<dbReference type="PANTHER" id="PTHR45887:SF1">
    <property type="entry name" value="TRANSLATION INITIATION FACTOR EIF-2B SUBUNIT EPSILON"/>
    <property type="match status" value="1"/>
</dbReference>
<dbReference type="InterPro" id="IPR056764">
    <property type="entry name" value="LbH_EIF2B3/5"/>
</dbReference>
<dbReference type="EMBL" id="JANEYF010000880">
    <property type="protein sequence ID" value="KAJ8967247.1"/>
    <property type="molecule type" value="Genomic_DNA"/>
</dbReference>
<keyword evidence="9" id="KW-1185">Reference proteome</keyword>
<organism evidence="8 9">
    <name type="scientific">Rhamnusium bicolor</name>
    <dbReference type="NCBI Taxonomy" id="1586634"/>
    <lineage>
        <taxon>Eukaryota</taxon>
        <taxon>Metazoa</taxon>
        <taxon>Ecdysozoa</taxon>
        <taxon>Arthropoda</taxon>
        <taxon>Hexapoda</taxon>
        <taxon>Insecta</taxon>
        <taxon>Pterygota</taxon>
        <taxon>Neoptera</taxon>
        <taxon>Endopterygota</taxon>
        <taxon>Coleoptera</taxon>
        <taxon>Polyphaga</taxon>
        <taxon>Cucujiformia</taxon>
        <taxon>Chrysomeloidea</taxon>
        <taxon>Cerambycidae</taxon>
        <taxon>Lepturinae</taxon>
        <taxon>Rhagiini</taxon>
        <taxon>Rhamnusium</taxon>
    </lineage>
</organism>